<evidence type="ECO:0000256" key="2">
    <source>
        <dbReference type="SAM" id="MobiDB-lite"/>
    </source>
</evidence>
<dbReference type="PANTHER" id="PTHR16038:SF4">
    <property type="entry name" value="WD REPEAT-CONTAINING PROTEIN 74"/>
    <property type="match status" value="1"/>
</dbReference>
<dbReference type="GeneID" id="77725930"/>
<keyword evidence="4" id="KW-1185">Reference proteome</keyword>
<reference evidence="3" key="1">
    <citation type="journal article" date="2022" name="G3 (Bethesda)">
        <title>High quality genome of the basidiomycete yeast Dioszegia hungarica PDD-24b-2 isolated from cloud water.</title>
        <authorList>
            <person name="Jarrige D."/>
            <person name="Haridas S."/>
            <person name="Bleykasten-Grosshans C."/>
            <person name="Joly M."/>
            <person name="Nadalig T."/>
            <person name="Sancelme M."/>
            <person name="Vuilleumier S."/>
            <person name="Grigoriev I.V."/>
            <person name="Amato P."/>
            <person name="Bringel F."/>
        </authorList>
    </citation>
    <scope>NUCLEOTIDE SEQUENCE</scope>
    <source>
        <strain evidence="3">PDD-24b-2</strain>
    </source>
</reference>
<evidence type="ECO:0000313" key="4">
    <source>
        <dbReference type="Proteomes" id="UP001164286"/>
    </source>
</evidence>
<feature type="region of interest" description="Disordered" evidence="2">
    <location>
        <begin position="382"/>
        <end position="453"/>
    </location>
</feature>
<organism evidence="3 4">
    <name type="scientific">Dioszegia hungarica</name>
    <dbReference type="NCBI Taxonomy" id="4972"/>
    <lineage>
        <taxon>Eukaryota</taxon>
        <taxon>Fungi</taxon>
        <taxon>Dikarya</taxon>
        <taxon>Basidiomycota</taxon>
        <taxon>Agaricomycotina</taxon>
        <taxon>Tremellomycetes</taxon>
        <taxon>Tremellales</taxon>
        <taxon>Bulleribasidiaceae</taxon>
        <taxon>Dioszegia</taxon>
    </lineage>
</organism>
<dbReference type="Proteomes" id="UP001164286">
    <property type="component" value="Unassembled WGS sequence"/>
</dbReference>
<name>A0AA38HC77_9TREE</name>
<protein>
    <recommendedName>
        <fullName evidence="5">Ribosome biogenesis protein NSA1</fullName>
    </recommendedName>
</protein>
<dbReference type="GO" id="GO:0030687">
    <property type="term" value="C:preribosome, large subunit precursor"/>
    <property type="evidence" value="ECO:0007669"/>
    <property type="project" value="TreeGrafter"/>
</dbReference>
<dbReference type="SUPFAM" id="SSF50998">
    <property type="entry name" value="Quinoprotein alcohol dehydrogenase-like"/>
    <property type="match status" value="1"/>
</dbReference>
<feature type="compositionally biased region" description="Acidic residues" evidence="2">
    <location>
        <begin position="391"/>
        <end position="405"/>
    </location>
</feature>
<dbReference type="GO" id="GO:0005730">
    <property type="term" value="C:nucleolus"/>
    <property type="evidence" value="ECO:0007669"/>
    <property type="project" value="InterPro"/>
</dbReference>
<feature type="compositionally biased region" description="Acidic residues" evidence="2">
    <location>
        <begin position="412"/>
        <end position="434"/>
    </location>
</feature>
<proteinExistence type="predicted"/>
<evidence type="ECO:0000256" key="1">
    <source>
        <dbReference type="ARBA" id="ARBA00011187"/>
    </source>
</evidence>
<dbReference type="PANTHER" id="PTHR16038">
    <property type="entry name" value="NOP SEVEN ASSOCIATED PROTEIN 1"/>
    <property type="match status" value="1"/>
</dbReference>
<dbReference type="AlphaFoldDB" id="A0AA38HC77"/>
<dbReference type="InterPro" id="IPR011047">
    <property type="entry name" value="Quinoprotein_ADH-like_sf"/>
</dbReference>
<accession>A0AA38HC77</accession>
<dbReference type="Gene3D" id="2.130.10.10">
    <property type="entry name" value="YVTN repeat-like/Quinoprotein amine dehydrogenase"/>
    <property type="match status" value="1"/>
</dbReference>
<comment type="subunit">
    <text evidence="1">Component of the pre-66S ribosomal particle.</text>
</comment>
<evidence type="ECO:0000313" key="3">
    <source>
        <dbReference type="EMBL" id="KAI9637855.1"/>
    </source>
</evidence>
<dbReference type="InterPro" id="IPR037379">
    <property type="entry name" value="WDR74/Nsa1"/>
</dbReference>
<evidence type="ECO:0008006" key="5">
    <source>
        <dbReference type="Google" id="ProtNLM"/>
    </source>
</evidence>
<gene>
    <name evidence="3" type="ORF">MKK02DRAFT_23415</name>
</gene>
<dbReference type="GO" id="GO:0042273">
    <property type="term" value="P:ribosomal large subunit biogenesis"/>
    <property type="evidence" value="ECO:0007669"/>
    <property type="project" value="InterPro"/>
</dbReference>
<dbReference type="EMBL" id="JAKWFO010000003">
    <property type="protein sequence ID" value="KAI9637855.1"/>
    <property type="molecule type" value="Genomic_DNA"/>
</dbReference>
<comment type="caution">
    <text evidence="3">The sequence shown here is derived from an EMBL/GenBank/DDBJ whole genome shotgun (WGS) entry which is preliminary data.</text>
</comment>
<dbReference type="InterPro" id="IPR015943">
    <property type="entry name" value="WD40/YVTN_repeat-like_dom_sf"/>
</dbReference>
<sequence length="453" mass="48383">MPRTFNFLAPSLHPNTLTELSIPEAGPSAPEPVVRHLAIKYGAHQPVGSVKRIVESGADEIVVVDDAYRISTLSLGKDEEGNATPPEMVRQYQATGKAGNVWAGLASVEAGTLAALSSGALYLIPNSGDDVRSTNIPGPPTCIASSSNSATAFAAAGKEVDVSLWDVERTFGSSREPATNGKSGKRKKTELQEGEIWQAKNLAHDSLNLRPPVHHLALTFAPNSTTSLISGTKSGSVRRYDTRQRKPVSDWKLAREGGIGAIAFGTNEHDLFYADRSSLLAAVDMRTGKMLYSIPSTCTVHHLLSFPSIEEAPTALTSGRRIGLAGISSDASLRVYATTPTPAEGAKGNWGGEGKKGDVMTMVGGVGVGGFVWRGYGQVAKVKPEKKAGAEDDEDDSEGEEEEVWDGMNEVGEGEDSDDEEEDVEDSDEEEEEAPPVKRTKQVQQKQKPKGRR</sequence>
<dbReference type="RefSeq" id="XP_052947632.1">
    <property type="nucleotide sequence ID" value="XM_053086729.1"/>
</dbReference>